<dbReference type="AlphaFoldDB" id="A0A0E0MA98"/>
<protein>
    <submittedName>
        <fullName evidence="1">Uncharacterized protein</fullName>
    </submittedName>
</protein>
<reference evidence="1" key="1">
    <citation type="submission" date="2015-04" db="UniProtKB">
        <authorList>
            <consortium name="EnsemblPlants"/>
        </authorList>
    </citation>
    <scope>IDENTIFICATION</scope>
</reference>
<sequence length="192" mass="22012">MPNDTQTLRLNLEGLKNLLQKSGVGDGFAKSGSRKKNQENHQANFPNLLNPTLLDHQQLQFLYYRQDHQTNCLNRLIPTLQGLQWHRVSGCFKGLAENTWIIENMSKIWIPGKKKSKEKESAARRRLFNGGERRGVDAMDGGDALRAVWVRGVRCVTDLWGPAWTDAANESRSVWVRRSLSKRKNTHKQHRA</sequence>
<dbReference type="Gramene" id="OPUNC10G15620.1">
    <property type="protein sequence ID" value="OPUNC10G15620.1"/>
    <property type="gene ID" value="OPUNC10G15620"/>
</dbReference>
<dbReference type="HOGENOM" id="CLU_1417229_0_0_1"/>
<evidence type="ECO:0000313" key="1">
    <source>
        <dbReference type="EnsemblPlants" id="OPUNC10G15620.1"/>
    </source>
</evidence>
<accession>A0A0E0MA98</accession>
<name>A0A0E0MA98_ORYPU</name>
<evidence type="ECO:0000313" key="2">
    <source>
        <dbReference type="Proteomes" id="UP000026962"/>
    </source>
</evidence>
<reference evidence="1" key="2">
    <citation type="submission" date="2018-05" db="EMBL/GenBank/DDBJ databases">
        <title>OpunRS2 (Oryza punctata Reference Sequence Version 2).</title>
        <authorList>
            <person name="Zhang J."/>
            <person name="Kudrna D."/>
            <person name="Lee S."/>
            <person name="Talag J."/>
            <person name="Welchert J."/>
            <person name="Wing R.A."/>
        </authorList>
    </citation>
    <scope>NUCLEOTIDE SEQUENCE [LARGE SCALE GENOMIC DNA]</scope>
</reference>
<organism evidence="1">
    <name type="scientific">Oryza punctata</name>
    <name type="common">Red rice</name>
    <dbReference type="NCBI Taxonomy" id="4537"/>
    <lineage>
        <taxon>Eukaryota</taxon>
        <taxon>Viridiplantae</taxon>
        <taxon>Streptophyta</taxon>
        <taxon>Embryophyta</taxon>
        <taxon>Tracheophyta</taxon>
        <taxon>Spermatophyta</taxon>
        <taxon>Magnoliopsida</taxon>
        <taxon>Liliopsida</taxon>
        <taxon>Poales</taxon>
        <taxon>Poaceae</taxon>
        <taxon>BOP clade</taxon>
        <taxon>Oryzoideae</taxon>
        <taxon>Oryzeae</taxon>
        <taxon>Oryzinae</taxon>
        <taxon>Oryza</taxon>
    </lineage>
</organism>
<keyword evidence="2" id="KW-1185">Reference proteome</keyword>
<dbReference type="Proteomes" id="UP000026962">
    <property type="component" value="Chromosome 10"/>
</dbReference>
<proteinExistence type="predicted"/>
<dbReference type="EnsemblPlants" id="OPUNC10G15620.1">
    <property type="protein sequence ID" value="OPUNC10G15620.1"/>
    <property type="gene ID" value="OPUNC10G15620"/>
</dbReference>